<proteinExistence type="predicted"/>
<dbReference type="AlphaFoldDB" id="A0A0A9CZD6"/>
<sequence length="89" mass="9757">MSRSSITSFPLEGSALCSNSIPSICLLKSEFHNRKLTSSRKCLNKSILSSSICSRRGSSNLNFLTKTRLSLSSLFESFMLNNAWDCAGS</sequence>
<evidence type="ECO:0000313" key="1">
    <source>
        <dbReference type="EMBL" id="JAD76862.1"/>
    </source>
</evidence>
<protein>
    <submittedName>
        <fullName evidence="1">Uncharacterized protein</fullName>
    </submittedName>
</protein>
<name>A0A0A9CZD6_ARUDO</name>
<reference evidence="1" key="1">
    <citation type="submission" date="2014-09" db="EMBL/GenBank/DDBJ databases">
        <authorList>
            <person name="Magalhaes I.L.F."/>
            <person name="Oliveira U."/>
            <person name="Santos F.R."/>
            <person name="Vidigal T.H.D.A."/>
            <person name="Brescovit A.D."/>
            <person name="Santos A.J."/>
        </authorList>
    </citation>
    <scope>NUCLEOTIDE SEQUENCE</scope>
    <source>
        <tissue evidence="1">Shoot tissue taken approximately 20 cm above the soil surface</tissue>
    </source>
</reference>
<organism evidence="1">
    <name type="scientific">Arundo donax</name>
    <name type="common">Giant reed</name>
    <name type="synonym">Donax arundinaceus</name>
    <dbReference type="NCBI Taxonomy" id="35708"/>
    <lineage>
        <taxon>Eukaryota</taxon>
        <taxon>Viridiplantae</taxon>
        <taxon>Streptophyta</taxon>
        <taxon>Embryophyta</taxon>
        <taxon>Tracheophyta</taxon>
        <taxon>Spermatophyta</taxon>
        <taxon>Magnoliopsida</taxon>
        <taxon>Liliopsida</taxon>
        <taxon>Poales</taxon>
        <taxon>Poaceae</taxon>
        <taxon>PACMAD clade</taxon>
        <taxon>Arundinoideae</taxon>
        <taxon>Arundineae</taxon>
        <taxon>Arundo</taxon>
    </lineage>
</organism>
<accession>A0A0A9CZD6</accession>
<reference evidence="1" key="2">
    <citation type="journal article" date="2015" name="Data Brief">
        <title>Shoot transcriptome of the giant reed, Arundo donax.</title>
        <authorList>
            <person name="Barrero R.A."/>
            <person name="Guerrero F.D."/>
            <person name="Moolhuijzen P."/>
            <person name="Goolsby J.A."/>
            <person name="Tidwell J."/>
            <person name="Bellgard S.E."/>
            <person name="Bellgard M.I."/>
        </authorList>
    </citation>
    <scope>NUCLEOTIDE SEQUENCE</scope>
    <source>
        <tissue evidence="1">Shoot tissue taken approximately 20 cm above the soil surface</tissue>
    </source>
</reference>
<dbReference type="EMBL" id="GBRH01221033">
    <property type="protein sequence ID" value="JAD76862.1"/>
    <property type="molecule type" value="Transcribed_RNA"/>
</dbReference>